<dbReference type="InterPro" id="IPR037018">
    <property type="entry name" value="GH65_N"/>
</dbReference>
<dbReference type="Pfam" id="PF03632">
    <property type="entry name" value="Glyco_hydro_65m"/>
    <property type="match status" value="1"/>
</dbReference>
<comment type="similarity">
    <text evidence="1">Belongs to the glycosyl hydrolase 65 family.</text>
</comment>
<feature type="domain" description="Glycoside hydrolase family 65 C-terminal" evidence="7">
    <location>
        <begin position="699"/>
        <end position="752"/>
    </location>
</feature>
<dbReference type="Gene3D" id="2.70.98.40">
    <property type="entry name" value="Glycoside hydrolase, family 65, N-terminal domain"/>
    <property type="match status" value="1"/>
</dbReference>
<dbReference type="PANTHER" id="PTHR11051:SF8">
    <property type="entry name" value="PROTEIN-GLUCOSYLGALACTOSYLHYDROXYLYSINE GLUCOSIDASE"/>
    <property type="match status" value="1"/>
</dbReference>
<dbReference type="GO" id="GO:0005975">
    <property type="term" value="P:carbohydrate metabolic process"/>
    <property type="evidence" value="ECO:0007669"/>
    <property type="project" value="InterPro"/>
</dbReference>
<dbReference type="PANTHER" id="PTHR11051">
    <property type="entry name" value="GLYCOSYL HYDROLASE-RELATED"/>
    <property type="match status" value="1"/>
</dbReference>
<evidence type="ECO:0000256" key="5">
    <source>
        <dbReference type="PIRSR" id="PIRSR036289-51"/>
    </source>
</evidence>
<evidence type="ECO:0000259" key="6">
    <source>
        <dbReference type="Pfam" id="PF03632"/>
    </source>
</evidence>
<feature type="domain" description="Glycoside hydrolase family 65 central catalytic" evidence="6">
    <location>
        <begin position="322"/>
        <end position="683"/>
    </location>
</feature>
<dbReference type="InterPro" id="IPR012341">
    <property type="entry name" value="6hp_glycosidase-like_sf"/>
</dbReference>
<evidence type="ECO:0000259" key="7">
    <source>
        <dbReference type="Pfam" id="PF03633"/>
    </source>
</evidence>
<keyword evidence="2" id="KW-0328">Glycosyltransferase</keyword>
<dbReference type="PIRSF" id="PIRSF036289">
    <property type="entry name" value="Glycosyl_hydrolase_malt_phosph"/>
    <property type="match status" value="1"/>
</dbReference>
<evidence type="ECO:0000256" key="3">
    <source>
        <dbReference type="ARBA" id="ARBA00022679"/>
    </source>
</evidence>
<dbReference type="Gene3D" id="2.60.420.10">
    <property type="entry name" value="Maltose phosphorylase, domain 3"/>
    <property type="match status" value="1"/>
</dbReference>
<name>A0A1Z5IAD9_9LACO</name>
<dbReference type="InterPro" id="IPR008928">
    <property type="entry name" value="6-hairpin_glycosidase_sf"/>
</dbReference>
<accession>A0A1Z5IAD9</accession>
<dbReference type="InterPro" id="IPR011013">
    <property type="entry name" value="Gal_mutarotase_sf_dom"/>
</dbReference>
<evidence type="ECO:0000256" key="4">
    <source>
        <dbReference type="PIRSR" id="PIRSR036289-50"/>
    </source>
</evidence>
<protein>
    <submittedName>
        <fullName evidence="9">Maltose phosphorylase</fullName>
    </submittedName>
</protein>
<feature type="active site" description="Proton donor" evidence="4">
    <location>
        <position position="488"/>
    </location>
</feature>
<evidence type="ECO:0000313" key="10">
    <source>
        <dbReference type="Proteomes" id="UP000198374"/>
    </source>
</evidence>
<dbReference type="Pfam" id="PF03636">
    <property type="entry name" value="Glyco_hydro_65N"/>
    <property type="match status" value="1"/>
</dbReference>
<comment type="caution">
    <text evidence="9">The sequence shown here is derived from an EMBL/GenBank/DDBJ whole genome shotgun (WGS) entry which is preliminary data.</text>
</comment>
<feature type="domain" description="Glycoside hydrolase family 65 N-terminal" evidence="8">
    <location>
        <begin position="13"/>
        <end position="249"/>
    </location>
</feature>
<evidence type="ECO:0000313" key="9">
    <source>
        <dbReference type="EMBL" id="GAW98575.1"/>
    </source>
</evidence>
<dbReference type="RefSeq" id="WP_089108388.1">
    <property type="nucleotide sequence ID" value="NZ_BCMF01000002.1"/>
</dbReference>
<proteinExistence type="inferred from homology"/>
<organism evidence="9 10">
    <name type="scientific">Secundilactobacillus mixtipabuli</name>
    <dbReference type="NCBI Taxonomy" id="1435342"/>
    <lineage>
        <taxon>Bacteria</taxon>
        <taxon>Bacillati</taxon>
        <taxon>Bacillota</taxon>
        <taxon>Bacilli</taxon>
        <taxon>Lactobacillales</taxon>
        <taxon>Lactobacillaceae</taxon>
        <taxon>Secundilactobacillus</taxon>
    </lineage>
</organism>
<dbReference type="AlphaFoldDB" id="A0A1Z5IAD9"/>
<evidence type="ECO:0000256" key="1">
    <source>
        <dbReference type="ARBA" id="ARBA00006768"/>
    </source>
</evidence>
<feature type="binding site" evidence="5">
    <location>
        <begin position="356"/>
        <end position="357"/>
    </location>
    <ligand>
        <name>substrate</name>
    </ligand>
</feature>
<gene>
    <name evidence="9" type="primary">mapA_1</name>
    <name evidence="9" type="ORF">IWT30_00522</name>
</gene>
<evidence type="ECO:0000256" key="2">
    <source>
        <dbReference type="ARBA" id="ARBA00022676"/>
    </source>
</evidence>
<evidence type="ECO:0000259" key="8">
    <source>
        <dbReference type="Pfam" id="PF03636"/>
    </source>
</evidence>
<keyword evidence="3" id="KW-0808">Transferase</keyword>
<dbReference type="InterPro" id="IPR005194">
    <property type="entry name" value="Glyco_hydro_65_C"/>
</dbReference>
<dbReference type="InterPro" id="IPR005195">
    <property type="entry name" value="Glyco_hydro_65_M"/>
</dbReference>
<reference evidence="9 10" key="1">
    <citation type="submission" date="2015-11" db="EMBL/GenBank/DDBJ databases">
        <title>Draft genome sequences of new species of the genus Lactobacillus isolated from orchardgrass silage.</title>
        <authorList>
            <person name="Tohno M."/>
            <person name="Tanizawa Y."/>
            <person name="Arita M."/>
        </authorList>
    </citation>
    <scope>NUCLEOTIDE SEQUENCE [LARGE SCALE GENOMIC DNA]</scope>
    <source>
        <strain evidence="9 10">IWT30</strain>
    </source>
</reference>
<dbReference type="Gene3D" id="1.50.10.10">
    <property type="match status" value="1"/>
</dbReference>
<feature type="binding site" evidence="5">
    <location>
        <begin position="596"/>
        <end position="597"/>
    </location>
    <ligand>
        <name>substrate</name>
    </ligand>
</feature>
<dbReference type="SUPFAM" id="SSF74650">
    <property type="entry name" value="Galactose mutarotase-like"/>
    <property type="match status" value="1"/>
</dbReference>
<keyword evidence="10" id="KW-1185">Reference proteome</keyword>
<dbReference type="InterPro" id="IPR005196">
    <property type="entry name" value="Glyco_hydro_65_N"/>
</dbReference>
<dbReference type="GO" id="GO:0004553">
    <property type="term" value="F:hydrolase activity, hydrolyzing O-glycosyl compounds"/>
    <property type="evidence" value="ECO:0007669"/>
    <property type="project" value="TreeGrafter"/>
</dbReference>
<dbReference type="EMBL" id="BCMF01000002">
    <property type="protein sequence ID" value="GAW98575.1"/>
    <property type="molecule type" value="Genomic_DNA"/>
</dbReference>
<sequence length="765" mass="87189">MDANDAFQLHLQKLPPQDEKTFETIYTLGNGHFGVRASNPLQGNNSHFNGQPGMFVNGFYDLTELSYGENYAGYAQNSQTICQLPDPRFIIFELDGIRSDETPYDVKLVDKNLDMRSGVLMEIFDIKSPTNKQFRLTLQSFASHADKHLFVIKYSVSALNFTGALTVIKQHPYINQQIQTHSEDMRASQPSTVLDRTFIQSKLPIMQISTRKSQLALIVAQQTLNDNQMQVTMIDDLPSHSKTFDLTQGMAQSFSFVYAISFPHPLLKTTLSQSAFAASAEKRLANKSFKQLLDESTAKIDQFWENSDVELTGDDNLAKGIRFNLFHLYQAAGNDGLTSIAAKGLTGPGYEGHYFWDAEMFMLPFFTYTEPAMARQLLLYRYHTLPQAQHRAREMGVENGVMFPWRTINGEESSSYYPAGTAQVHINADIAYAVDTYVRVTGDDDFLFDYGYEIIVRTARFWLSYGHWATDDAHKDQFVIDDVTGPDEYTAMVSNNYFTNRMAQNNLSIAVKYSNQLKHSHPEKLVALNVTDEEIAELNRAADGMYLPYDHERKIKMQDDLSTSKPVWPIKDTPRNQFPLLLHYHPMTIYHYQVNKQADTVMTDFLFPKDQDSAQLKRDFDYYEAITVHDSSLSRAIFGILAHRLHHADDAYHYFMQTVLMDLSNSQGNTGDGVHAANMGSTWLSLIYGFAGLGLEKESFNLSPELPEAWSSLRFRFWFHGRQIEITITQLAVTVKLLTGTPLQFYLKHKAFKLTKDRLVNQALN</sequence>
<dbReference type="SUPFAM" id="SSF48208">
    <property type="entry name" value="Six-hairpin glycosidases"/>
    <property type="match status" value="1"/>
</dbReference>
<dbReference type="OrthoDB" id="9758855at2"/>
<dbReference type="InterPro" id="IPR017045">
    <property type="entry name" value="Malt_Pase/Glycosyl_Hdrlase"/>
</dbReference>
<dbReference type="GO" id="GO:0016757">
    <property type="term" value="F:glycosyltransferase activity"/>
    <property type="evidence" value="ECO:0007669"/>
    <property type="project" value="UniProtKB-KW"/>
</dbReference>
<dbReference type="Proteomes" id="UP000198374">
    <property type="component" value="Unassembled WGS sequence"/>
</dbReference>
<dbReference type="GO" id="GO:0030246">
    <property type="term" value="F:carbohydrate binding"/>
    <property type="evidence" value="ECO:0007669"/>
    <property type="project" value="InterPro"/>
</dbReference>
<dbReference type="Pfam" id="PF03633">
    <property type="entry name" value="Glyco_hydro_65C"/>
    <property type="match status" value="1"/>
</dbReference>